<reference evidence="2 3" key="1">
    <citation type="submission" date="2023-04" db="EMBL/GenBank/DDBJ databases">
        <title>Colletotrichum tabacum stain YC1 causing leaf anthracnose on Nicotiana tabacum(L.) cv.</title>
        <authorList>
            <person name="Ji Z."/>
            <person name="Wang M."/>
            <person name="Zhang J."/>
            <person name="Wang N."/>
            <person name="Zhou Z."/>
        </authorList>
    </citation>
    <scope>NUCLEOTIDE SEQUENCE [LARGE SCALE GENOMIC DNA]</scope>
    <source>
        <strain evidence="2 3">YC1</strain>
    </source>
</reference>
<dbReference type="AlphaFoldDB" id="A0AAV9T880"/>
<feature type="transmembrane region" description="Helical" evidence="1">
    <location>
        <begin position="36"/>
        <end position="58"/>
    </location>
</feature>
<feature type="transmembrane region" description="Helical" evidence="1">
    <location>
        <begin position="12"/>
        <end position="30"/>
    </location>
</feature>
<evidence type="ECO:0000313" key="3">
    <source>
        <dbReference type="Proteomes" id="UP001327957"/>
    </source>
</evidence>
<keyword evidence="1" id="KW-0812">Transmembrane</keyword>
<keyword evidence="3" id="KW-1185">Reference proteome</keyword>
<evidence type="ECO:0000256" key="1">
    <source>
        <dbReference type="SAM" id="Phobius"/>
    </source>
</evidence>
<protein>
    <submittedName>
        <fullName evidence="2">Uncharacterized protein</fullName>
    </submittedName>
</protein>
<accession>A0AAV9T880</accession>
<proteinExistence type="predicted"/>
<gene>
    <name evidence="2" type="ORF">QIS74_08547</name>
</gene>
<dbReference type="Proteomes" id="UP001327957">
    <property type="component" value="Unassembled WGS sequence"/>
</dbReference>
<dbReference type="EMBL" id="JASAOK010000043">
    <property type="protein sequence ID" value="KAK6215528.1"/>
    <property type="molecule type" value="Genomic_DNA"/>
</dbReference>
<keyword evidence="1" id="KW-1133">Transmembrane helix</keyword>
<comment type="caution">
    <text evidence="2">The sequence shown here is derived from an EMBL/GenBank/DDBJ whole genome shotgun (WGS) entry which is preliminary data.</text>
</comment>
<sequence length="111" mass="12085">MSHLSSQPSAALLRLQVILSIILSFTLVAVQTQYEIAGQTSYIGCYSPMNLLAIAYLASTISSRFFKETIAIAPKTLKLKGSGLMAQANKIGLELVIDSIINVNHKFIELE</sequence>
<organism evidence="2 3">
    <name type="scientific">Colletotrichum tabaci</name>
    <dbReference type="NCBI Taxonomy" id="1209068"/>
    <lineage>
        <taxon>Eukaryota</taxon>
        <taxon>Fungi</taxon>
        <taxon>Dikarya</taxon>
        <taxon>Ascomycota</taxon>
        <taxon>Pezizomycotina</taxon>
        <taxon>Sordariomycetes</taxon>
        <taxon>Hypocreomycetidae</taxon>
        <taxon>Glomerellales</taxon>
        <taxon>Glomerellaceae</taxon>
        <taxon>Colletotrichum</taxon>
        <taxon>Colletotrichum destructivum species complex</taxon>
    </lineage>
</organism>
<evidence type="ECO:0000313" key="2">
    <source>
        <dbReference type="EMBL" id="KAK6215528.1"/>
    </source>
</evidence>
<name>A0AAV9T880_9PEZI</name>
<keyword evidence="1" id="KW-0472">Membrane</keyword>